<dbReference type="PANTHER" id="PTHR43881:SF1">
    <property type="entry name" value="GAMMA-GLUTAMYLTRANSPEPTIDASE (AFU_ORTHOLOGUE AFUA_4G13580)"/>
    <property type="match status" value="1"/>
</dbReference>
<dbReference type="Pfam" id="PF01019">
    <property type="entry name" value="G_glu_transpept"/>
    <property type="match status" value="1"/>
</dbReference>
<protein>
    <recommendedName>
        <fullName evidence="3">Gamma-glutamyltransferase</fullName>
    </recommendedName>
</protein>
<accession>A0AAX4HB23</accession>
<organism evidence="1 2">
    <name type="scientific">Australozyma saopauloensis</name>
    <dbReference type="NCBI Taxonomy" id="291208"/>
    <lineage>
        <taxon>Eukaryota</taxon>
        <taxon>Fungi</taxon>
        <taxon>Dikarya</taxon>
        <taxon>Ascomycota</taxon>
        <taxon>Saccharomycotina</taxon>
        <taxon>Pichiomycetes</taxon>
        <taxon>Metschnikowiaceae</taxon>
        <taxon>Australozyma</taxon>
    </lineage>
</organism>
<dbReference type="InterPro" id="IPR052896">
    <property type="entry name" value="GGT-like_enzyme"/>
</dbReference>
<dbReference type="InterPro" id="IPR029055">
    <property type="entry name" value="Ntn_hydrolases_N"/>
</dbReference>
<dbReference type="RefSeq" id="XP_062878095.1">
    <property type="nucleotide sequence ID" value="XM_063022025.1"/>
</dbReference>
<dbReference type="Gene3D" id="1.10.246.130">
    <property type="match status" value="1"/>
</dbReference>
<dbReference type="Proteomes" id="UP001338582">
    <property type="component" value="Chromosome 4"/>
</dbReference>
<evidence type="ECO:0000313" key="2">
    <source>
        <dbReference type="Proteomes" id="UP001338582"/>
    </source>
</evidence>
<sequence>MLRYTQDERTRFVGKFHPPRSYKFHVDPQKTLCIEFKDSFNTQITRMFNRFSSRRSVVYSCKGMVASSQPLANAAGIRILEKGGNCVDAAVAVSAALCVTEPPSTGVGGDCFVLFYDGETKEVHGINGSGKAPADLSIEVVREKETEIIGPRLPLRNVHSVTVPGAIAGWLDAIEKWGSKAVSLEEIFAPAISLAENGFAVAEVSAQIWRDALNDLIRMSGDNAKTFLNEDGSFCEEGQIFRNPKLASLFRKVSLEGKDGFYRGDVAEKIVEKIRDLGGVMQLSDLANHTSKFVDPIKLSFMGKLIWEIPPNGQGIVALFALGYIRELADQRKIDLESLEHNLAEYLHLLIEALKLAFYDSEHFVADLDFHKDIDLEKAISKGFIEERSRLIDMKKVLTREDVDIVPNPMYQCDTVYFTVTDQDGNACSFINSVFSPFGSCIIPDDYGFALQSRGANFNLSHKAINCLEGGKRPYHTIIPSLITDDSTGELYASVACMGGWEQPQAHVQIFLNLVLFGFSPQEALDAPRFCLEPDESGRHLDVGKGSFGPVSTPATLVRLEEGITSEVFETLRLMGHEVNMVTGHAREVFGRAQCIKNIVRQGKRAWAGGSDMRGDGAAVPQI</sequence>
<dbReference type="PANTHER" id="PTHR43881">
    <property type="entry name" value="GAMMA-GLUTAMYLTRANSPEPTIDASE (AFU_ORTHOLOGUE AFUA_4G13580)"/>
    <property type="match status" value="1"/>
</dbReference>
<dbReference type="Gene3D" id="3.60.20.40">
    <property type="match status" value="1"/>
</dbReference>
<evidence type="ECO:0000313" key="1">
    <source>
        <dbReference type="EMBL" id="WPK25713.1"/>
    </source>
</evidence>
<keyword evidence="2" id="KW-1185">Reference proteome</keyword>
<dbReference type="SUPFAM" id="SSF56235">
    <property type="entry name" value="N-terminal nucleophile aminohydrolases (Ntn hydrolases)"/>
    <property type="match status" value="1"/>
</dbReference>
<dbReference type="InterPro" id="IPR043137">
    <property type="entry name" value="GGT_ssub_C"/>
</dbReference>
<dbReference type="PRINTS" id="PR01210">
    <property type="entry name" value="GGTRANSPTASE"/>
</dbReference>
<evidence type="ECO:0008006" key="3">
    <source>
        <dbReference type="Google" id="ProtNLM"/>
    </source>
</evidence>
<dbReference type="GeneID" id="88174104"/>
<dbReference type="AlphaFoldDB" id="A0AAX4HB23"/>
<dbReference type="KEGG" id="asau:88174104"/>
<proteinExistence type="predicted"/>
<dbReference type="InterPro" id="IPR043138">
    <property type="entry name" value="GGT_lsub"/>
</dbReference>
<name>A0AAX4HB23_9ASCO</name>
<gene>
    <name evidence="1" type="ORF">PUMCH_003040</name>
</gene>
<reference evidence="1 2" key="1">
    <citation type="submission" date="2023-10" db="EMBL/GenBank/DDBJ databases">
        <title>Draft Genome Sequence of Candida saopaulonensis from a very Premature Infant with Sepsis.</title>
        <authorList>
            <person name="Ning Y."/>
            <person name="Dai R."/>
            <person name="Xiao M."/>
            <person name="Xu Y."/>
            <person name="Yan Q."/>
            <person name="Zhang L."/>
        </authorList>
    </citation>
    <scope>NUCLEOTIDE SEQUENCE [LARGE SCALE GENOMIC DNA]</scope>
    <source>
        <strain evidence="1 2">19XY460</strain>
    </source>
</reference>
<dbReference type="EMBL" id="CP138897">
    <property type="protein sequence ID" value="WPK25713.1"/>
    <property type="molecule type" value="Genomic_DNA"/>
</dbReference>